<dbReference type="Pfam" id="PF03372">
    <property type="entry name" value="Exo_endo_phos"/>
    <property type="match status" value="1"/>
</dbReference>
<name>A0ABS3CEW8_9BACT</name>
<keyword evidence="1" id="KW-0732">Signal</keyword>
<dbReference type="GO" id="GO:0004519">
    <property type="term" value="F:endonuclease activity"/>
    <property type="evidence" value="ECO:0007669"/>
    <property type="project" value="UniProtKB-KW"/>
</dbReference>
<dbReference type="SUPFAM" id="SSF56219">
    <property type="entry name" value="DNase I-like"/>
    <property type="match status" value="1"/>
</dbReference>
<evidence type="ECO:0000259" key="2">
    <source>
        <dbReference type="Pfam" id="PF03372"/>
    </source>
</evidence>
<evidence type="ECO:0000313" key="3">
    <source>
        <dbReference type="EMBL" id="MBN7815646.1"/>
    </source>
</evidence>
<gene>
    <name evidence="3" type="ORF">J0A69_09410</name>
</gene>
<keyword evidence="4" id="KW-1185">Reference proteome</keyword>
<dbReference type="PANTHER" id="PTHR14859">
    <property type="entry name" value="CALCOFLUOR WHITE HYPERSENSITIVE PROTEIN PRECURSOR"/>
    <property type="match status" value="1"/>
</dbReference>
<feature type="signal peptide" evidence="1">
    <location>
        <begin position="1"/>
        <end position="22"/>
    </location>
</feature>
<organism evidence="3 4">
    <name type="scientific">Algoriphagus pacificus</name>
    <dbReference type="NCBI Taxonomy" id="2811234"/>
    <lineage>
        <taxon>Bacteria</taxon>
        <taxon>Pseudomonadati</taxon>
        <taxon>Bacteroidota</taxon>
        <taxon>Cytophagia</taxon>
        <taxon>Cytophagales</taxon>
        <taxon>Cyclobacteriaceae</taxon>
        <taxon>Algoriphagus</taxon>
    </lineage>
</organism>
<dbReference type="InterPro" id="IPR036691">
    <property type="entry name" value="Endo/exonu/phosph_ase_sf"/>
</dbReference>
<dbReference type="EMBL" id="JAFKCU010000002">
    <property type="protein sequence ID" value="MBN7815646.1"/>
    <property type="molecule type" value="Genomic_DNA"/>
</dbReference>
<feature type="domain" description="Endonuclease/exonuclease/phosphatase" evidence="2">
    <location>
        <begin position="33"/>
        <end position="257"/>
    </location>
</feature>
<dbReference type="Gene3D" id="3.60.10.10">
    <property type="entry name" value="Endonuclease/exonuclease/phosphatase"/>
    <property type="match status" value="1"/>
</dbReference>
<reference evidence="3 4" key="1">
    <citation type="submission" date="2021-03" db="EMBL/GenBank/DDBJ databases">
        <title>novel species isolated from a fishpond in China.</title>
        <authorList>
            <person name="Lu H."/>
            <person name="Cai Z."/>
        </authorList>
    </citation>
    <scope>NUCLEOTIDE SEQUENCE [LARGE SCALE GENOMIC DNA]</scope>
    <source>
        <strain evidence="3 4">YJ13C</strain>
    </source>
</reference>
<evidence type="ECO:0000313" key="4">
    <source>
        <dbReference type="Proteomes" id="UP000664480"/>
    </source>
</evidence>
<dbReference type="PANTHER" id="PTHR14859:SF15">
    <property type="entry name" value="ENDONUCLEASE_EXONUCLEASE_PHOSPHATASE DOMAIN-CONTAINING PROTEIN"/>
    <property type="match status" value="1"/>
</dbReference>
<dbReference type="InterPro" id="IPR005135">
    <property type="entry name" value="Endo/exonuclease/phosphatase"/>
</dbReference>
<keyword evidence="3" id="KW-0540">Nuclease</keyword>
<proteinExistence type="predicted"/>
<accession>A0ABS3CEW8</accession>
<comment type="caution">
    <text evidence="3">The sequence shown here is derived from an EMBL/GenBank/DDBJ whole genome shotgun (WGS) entry which is preliminary data.</text>
</comment>
<sequence>MKFQFKIIVSLLFLILVAQPLAAQKSGETIKILSYNIYHGENPVNAGEGNIEQIAALIREFQPDLVALQEVDSMTIRTARVYGSKVDLVQKLAELTGYLGYFAKAMDYAEGGYGEGILAKGNGLFETQNLPLPAGGEPRAAAWVTYTLPKGKEIAFAGTHLCHQFEENRIAQVAAVSQRAENQKLPTVWVGDLNFRPESNAYKSIKGPWKDAGALPTPYAPTYGSLENGARIDYVWFDSSKFTLLDYKVLNVPHSDHYPVLVTLQLK</sequence>
<keyword evidence="3" id="KW-0255">Endonuclease</keyword>
<protein>
    <submittedName>
        <fullName evidence="3">Endonuclease/exonuclease/phosphatase family protein</fullName>
    </submittedName>
</protein>
<evidence type="ECO:0000256" key="1">
    <source>
        <dbReference type="SAM" id="SignalP"/>
    </source>
</evidence>
<feature type="chain" id="PRO_5045835136" evidence="1">
    <location>
        <begin position="23"/>
        <end position="267"/>
    </location>
</feature>
<keyword evidence="3" id="KW-0378">Hydrolase</keyword>
<dbReference type="Proteomes" id="UP000664480">
    <property type="component" value="Unassembled WGS sequence"/>
</dbReference>
<dbReference type="RefSeq" id="WP_206586303.1">
    <property type="nucleotide sequence ID" value="NZ_JAFKCU010000002.1"/>
</dbReference>
<dbReference type="InterPro" id="IPR051916">
    <property type="entry name" value="GPI-anchor_lipid_remodeler"/>
</dbReference>